<gene>
    <name evidence="2" type="ORF">ACFFRI_20720</name>
</gene>
<evidence type="ECO:0000313" key="2">
    <source>
        <dbReference type="EMBL" id="MFB9315481.1"/>
    </source>
</evidence>
<accession>A0ABV5KFG6</accession>
<evidence type="ECO:0000313" key="3">
    <source>
        <dbReference type="Proteomes" id="UP001589750"/>
    </source>
</evidence>
<feature type="domain" description="Helix-turn-helix" evidence="1">
    <location>
        <begin position="29"/>
        <end position="73"/>
    </location>
</feature>
<reference evidence="2 3" key="1">
    <citation type="submission" date="2024-09" db="EMBL/GenBank/DDBJ databases">
        <authorList>
            <person name="Sun Q."/>
            <person name="Mori K."/>
        </authorList>
    </citation>
    <scope>NUCLEOTIDE SEQUENCE [LARGE SCALE GENOMIC DNA]</scope>
    <source>
        <strain evidence="2 3">JCM 9626</strain>
    </source>
</reference>
<sequence length="199" mass="21915">MTTRSPASNAVVFLVFPWDHEGMDGDDDLLRTGEVARLLGVSRQHVVDLCDRGDLPAVRTGVHRRISRREVALLAAAGSGGLTREQERSLWLHQGLLGVLLAEPDRGLATARDNLDRWRTVHRPGGATLGYFDAWERILDAGLDEVVATLVSRTPVACELRQNSPFAGLLPDSTRIALLAAFVRHWDLDHEQADRGRAS</sequence>
<dbReference type="InterPro" id="IPR009061">
    <property type="entry name" value="DNA-bd_dom_put_sf"/>
</dbReference>
<dbReference type="EMBL" id="JBHMDG010000034">
    <property type="protein sequence ID" value="MFB9315481.1"/>
    <property type="molecule type" value="Genomic_DNA"/>
</dbReference>
<organism evidence="2 3">
    <name type="scientific">Nocardioides plantarum</name>
    <dbReference type="NCBI Taxonomy" id="29299"/>
    <lineage>
        <taxon>Bacteria</taxon>
        <taxon>Bacillati</taxon>
        <taxon>Actinomycetota</taxon>
        <taxon>Actinomycetes</taxon>
        <taxon>Propionibacteriales</taxon>
        <taxon>Nocardioidaceae</taxon>
        <taxon>Nocardioides</taxon>
    </lineage>
</organism>
<dbReference type="NCBIfam" id="TIGR01764">
    <property type="entry name" value="excise"/>
    <property type="match status" value="1"/>
</dbReference>
<dbReference type="Proteomes" id="UP001589750">
    <property type="component" value="Unassembled WGS sequence"/>
</dbReference>
<dbReference type="InterPro" id="IPR010093">
    <property type="entry name" value="SinI_DNA-bd"/>
</dbReference>
<dbReference type="Pfam" id="PF12728">
    <property type="entry name" value="HTH_17"/>
    <property type="match status" value="1"/>
</dbReference>
<keyword evidence="3" id="KW-1185">Reference proteome</keyword>
<comment type="caution">
    <text evidence="2">The sequence shown here is derived from an EMBL/GenBank/DDBJ whole genome shotgun (WGS) entry which is preliminary data.</text>
</comment>
<proteinExistence type="predicted"/>
<dbReference type="SUPFAM" id="SSF46955">
    <property type="entry name" value="Putative DNA-binding domain"/>
    <property type="match status" value="1"/>
</dbReference>
<protein>
    <submittedName>
        <fullName evidence="2">Helix-turn-helix domain-containing protein</fullName>
    </submittedName>
</protein>
<dbReference type="InterPro" id="IPR041657">
    <property type="entry name" value="HTH_17"/>
</dbReference>
<name>A0ABV5KFG6_9ACTN</name>
<evidence type="ECO:0000259" key="1">
    <source>
        <dbReference type="Pfam" id="PF12728"/>
    </source>
</evidence>
<dbReference type="RefSeq" id="WP_246084060.1">
    <property type="nucleotide sequence ID" value="NZ_JBHMDG010000034.1"/>
</dbReference>